<dbReference type="Proteomes" id="UP000187822">
    <property type="component" value="Chromosome I"/>
</dbReference>
<gene>
    <name evidence="2" type="ORF">CPM_0110</name>
    <name evidence="1" type="ORF">CSP5_0140</name>
</gene>
<name>A0A1N5SA49_9ARCH</name>
<dbReference type="RefSeq" id="WP_021789382.1">
    <property type="nucleotide sequence ID" value="NZ_LT671858.1"/>
</dbReference>
<evidence type="ECO:0000313" key="1">
    <source>
        <dbReference type="EMBL" id="SIM32869.1"/>
    </source>
</evidence>
<dbReference type="Proteomes" id="UP000195607">
    <property type="component" value="Chromosome I"/>
</dbReference>
<dbReference type="GeneID" id="41587448"/>
<organism evidence="1 4">
    <name type="scientific">Cuniculiplasma divulgatum</name>
    <dbReference type="NCBI Taxonomy" id="1673428"/>
    <lineage>
        <taxon>Archaea</taxon>
        <taxon>Methanobacteriati</taxon>
        <taxon>Thermoplasmatota</taxon>
        <taxon>Thermoplasmata</taxon>
        <taxon>Thermoplasmatales</taxon>
        <taxon>Cuniculiplasmataceae</taxon>
        <taxon>Cuniculiplasma</taxon>
    </lineage>
</organism>
<dbReference type="KEGG" id="cdiv:CPM_0110"/>
<sequence length="223" mass="25574">MKREDFLEKINYFQLEVFSIHDAARIFGKSERYVSNRLSTIKQIKRIMKGMYYVEGTSVSTIASSIISPSYVSLISAFYIRGSTTQIPIEIQVISPIQHRSLLIDQTRIIFIKLSRGRIFGFERTDVGMVATLEKAIVDSLYLNTFIGETEEALQNNSGLNINRLLEYGKLMHSGATVNRLGHVLEKFGYDCEALLKYRSERYVNFGESGNLKDSKWRVKYAE</sequence>
<evidence type="ECO:0000313" key="3">
    <source>
        <dbReference type="Proteomes" id="UP000187822"/>
    </source>
</evidence>
<reference evidence="2" key="3">
    <citation type="submission" date="2016-06" db="EMBL/GenBank/DDBJ databases">
        <authorList>
            <person name="Olsen C.W."/>
            <person name="Carey S."/>
            <person name="Hinshaw L."/>
            <person name="Karasin A.I."/>
        </authorList>
    </citation>
    <scope>NUCLEOTIDE SEQUENCE [LARGE SCALE GENOMIC DNA]</scope>
    <source>
        <strain evidence="2">PM4</strain>
    </source>
</reference>
<dbReference type="STRING" id="1673428.CPM_0110"/>
<dbReference type="AlphaFoldDB" id="A0A1N5SA49"/>
<dbReference type="EMBL" id="LT671858">
    <property type="protein sequence ID" value="SIM32869.1"/>
    <property type="molecule type" value="Genomic_DNA"/>
</dbReference>
<evidence type="ECO:0000313" key="4">
    <source>
        <dbReference type="Proteomes" id="UP000195607"/>
    </source>
</evidence>
<reference evidence="3" key="2">
    <citation type="submission" date="2016-06" db="EMBL/GenBank/DDBJ databases">
        <authorList>
            <person name="Toshchakov V.S."/>
        </authorList>
    </citation>
    <scope>NUCLEOTIDE SEQUENCE [LARGE SCALE GENOMIC DNA]</scope>
    <source>
        <strain>PM4 (JCM 30641</strain>
        <strain evidence="3">\VKM B-2940)</strain>
    </source>
</reference>
<keyword evidence="3" id="KW-1185">Reference proteome</keyword>
<dbReference type="EMBL" id="LT719092">
    <property type="protein sequence ID" value="SJK84005.1"/>
    <property type="molecule type" value="Genomic_DNA"/>
</dbReference>
<protein>
    <submittedName>
        <fullName evidence="1">Transcriptional regulator antitoxin</fullName>
    </submittedName>
</protein>
<proteinExistence type="predicted"/>
<dbReference type="OrthoDB" id="350054at2157"/>
<evidence type="ECO:0000313" key="2">
    <source>
        <dbReference type="EMBL" id="SJK84005.1"/>
    </source>
</evidence>
<reference evidence="1 4" key="1">
    <citation type="submission" date="2016-04" db="EMBL/GenBank/DDBJ databases">
        <authorList>
            <person name="Evans L.H."/>
            <person name="Alamgir A."/>
            <person name="Owens N."/>
            <person name="Weber N.D."/>
            <person name="Virtaneva K."/>
            <person name="Barbian K."/>
            <person name="Babar A."/>
            <person name="Rosenke K."/>
        </authorList>
    </citation>
    <scope>NUCLEOTIDE SEQUENCE [LARGE SCALE GENOMIC DNA]</scope>
    <source>
        <strain evidence="1">S5</strain>
        <strain evidence="4">S5(T) (JCM 30642 \VKM B-2941)</strain>
    </source>
</reference>
<accession>A0A1N5SA49</accession>